<dbReference type="AlphaFoldDB" id="A0A5V0ITZ2"/>
<dbReference type="InterPro" id="IPR017731">
    <property type="entry name" value="TssM1-like"/>
</dbReference>
<reference evidence="5" key="1">
    <citation type="submission" date="2018-07" db="EMBL/GenBank/DDBJ databases">
        <authorList>
            <consortium name="PulseNet: The National Subtyping Network for Foodborne Disease Surveillance"/>
            <person name="Tarr C.L."/>
            <person name="Trees E."/>
            <person name="Katz L.S."/>
            <person name="Carleton-Romer H.A."/>
            <person name="Stroika S."/>
            <person name="Kucerova Z."/>
            <person name="Roache K.F."/>
            <person name="Sabol A.L."/>
            <person name="Besser J."/>
            <person name="Gerner-Smidt P."/>
        </authorList>
    </citation>
    <scope>NUCLEOTIDE SEQUENCE [LARGE SCALE GENOMIC DNA]</scope>
    <source>
        <strain evidence="5">08-0470</strain>
    </source>
</reference>
<protein>
    <submittedName>
        <fullName evidence="5">Type VI secretion system membrane subunit TssM</fullName>
    </submittedName>
</protein>
<evidence type="ECO:0000259" key="3">
    <source>
        <dbReference type="Pfam" id="PF12486"/>
    </source>
</evidence>
<name>A0A5V0ITZ2_SALER</name>
<dbReference type="Pfam" id="PF12486">
    <property type="entry name" value="VasL"/>
    <property type="match status" value="1"/>
</dbReference>
<dbReference type="PANTHER" id="PTHR36153">
    <property type="entry name" value="INNER MEMBRANE PROTEIN-RELATED"/>
    <property type="match status" value="1"/>
</dbReference>
<organism evidence="5">
    <name type="scientific">Salmonella enterica</name>
    <name type="common">Salmonella choleraesuis</name>
    <dbReference type="NCBI Taxonomy" id="28901"/>
    <lineage>
        <taxon>Bacteria</taxon>
        <taxon>Pseudomonadati</taxon>
        <taxon>Pseudomonadota</taxon>
        <taxon>Gammaproteobacteria</taxon>
        <taxon>Enterobacterales</taxon>
        <taxon>Enterobacteriaceae</taxon>
        <taxon>Salmonella</taxon>
    </lineage>
</organism>
<dbReference type="NCBIfam" id="TIGR03348">
    <property type="entry name" value="VI_IcmF"/>
    <property type="match status" value="1"/>
</dbReference>
<keyword evidence="1" id="KW-0812">Transmembrane</keyword>
<dbReference type="InterPro" id="IPR027417">
    <property type="entry name" value="P-loop_NTPase"/>
</dbReference>
<proteinExistence type="predicted"/>
<keyword evidence="1" id="KW-1133">Transmembrane helix</keyword>
<dbReference type="Pfam" id="PF14331">
    <property type="entry name" value="IcmF-related_N"/>
    <property type="match status" value="1"/>
</dbReference>
<feature type="transmembrane region" description="Helical" evidence="1">
    <location>
        <begin position="65"/>
        <end position="84"/>
    </location>
</feature>
<feature type="domain" description="IcmF-related" evidence="2">
    <location>
        <begin position="506"/>
        <end position="761"/>
    </location>
</feature>
<gene>
    <name evidence="5" type="primary">tssM</name>
    <name evidence="5" type="ORF">CBX34_21095</name>
</gene>
<dbReference type="InterPro" id="IPR053156">
    <property type="entry name" value="T6SS_TssM-like"/>
</dbReference>
<dbReference type="PANTHER" id="PTHR36153:SF5">
    <property type="entry name" value="EXPORTED PROTEIN"/>
    <property type="match status" value="1"/>
</dbReference>
<feature type="transmembrane region" description="Helical" evidence="1">
    <location>
        <begin position="450"/>
        <end position="471"/>
    </location>
</feature>
<feature type="domain" description="ImpA C-terminal" evidence="3">
    <location>
        <begin position="942"/>
        <end position="1086"/>
    </location>
</feature>
<evidence type="ECO:0000259" key="2">
    <source>
        <dbReference type="Pfam" id="PF06761"/>
    </source>
</evidence>
<dbReference type="InterPro" id="IPR009612">
    <property type="entry name" value="IcmF-rel"/>
</dbReference>
<evidence type="ECO:0000259" key="4">
    <source>
        <dbReference type="Pfam" id="PF14331"/>
    </source>
</evidence>
<evidence type="ECO:0000256" key="1">
    <source>
        <dbReference type="SAM" id="Phobius"/>
    </source>
</evidence>
<keyword evidence="1" id="KW-0472">Membrane</keyword>
<accession>A0A5V0ITZ2</accession>
<dbReference type="SUPFAM" id="SSF52540">
    <property type="entry name" value="P-loop containing nucleoside triphosphate hydrolases"/>
    <property type="match status" value="1"/>
</dbReference>
<dbReference type="InterPro" id="IPR021069">
    <property type="entry name" value="ImpA_C"/>
</dbReference>
<comment type="caution">
    <text evidence="5">The sequence shown here is derived from an EMBL/GenBank/DDBJ whole genome shotgun (WGS) entry which is preliminary data.</text>
</comment>
<feature type="transmembrane region" description="Helical" evidence="1">
    <location>
        <begin position="24"/>
        <end position="45"/>
    </location>
</feature>
<sequence length="1102" mass="125586">MFRLPTPRLFSGLRSALRPAMPRFKVSAFWLLILAWIFLLVWIWWKGPAWSLYDEHWLKPLANRWLATAAWGLIALAWLTVRVMKRLQQLERQQKQQREETLDPISVALNAQQRHLDRWLLRLQRHLDSRRYLWQLPWYMVIGPAGSGKTALLREGFPSDIIYTPDAVRGTEQRLYITPHVGQQAIIFDADGILCEPAETDLLPHRLWEHWLDWLVQKRDRQPLNGLILTLDLPDLLTADKRRREHLVQMLRSRLQDIRQHLHCQLPVYVVLTRLDLLHGFAALFRSLDKRGRDAILGVTFTRHAHENDDWRSELSAFWQSWGEQLNHALPDLMLTQGHSRSALFSFVRQIQGSHDMLATLLDSLLDGENMDVMLRGVYLTSSLQRGQMDDIFMQSAARQYRLGSSPLVAWPLVDTAPYFTRNLFPQALLAEPNLSGENSVWLGNARRRMMAFSAASAVLVVLAAGGWHHYYNTNWNAGVRVLEQARAFMAVPPPQGTDDYGNLQLPLLNPVRDATLAYGDWGDRSRFADFGLYQGRNIGPYVEQTYLQLLEQRYLPSLSNGLMKDLAAAPPGSEEKLAVLRVIRMLEDKSGRNDEVVKQYMAKRWSEQFHGKRDIQAQLMSHLDYALKHTDWHAERQAGDGDAISRWTPYDKPVTDAQKELSKLPVYQRVYQSLKTRALGVLPADLNLRDQVGPTFDQVFTSADDSRLIVPQFLTRYGLQSYFVKQRDELVELTAMDSWVLNLTRSVHYSDADRAEIQRQQLSFAESDLPLLYRTERALQLICDKLQQVELKRAPRVENLLYFVQNTRKRLEPQPGTREDTQAKTTVRTLVYAPEGAPATAEGAPATAEVAPATAEVAPPLPDLPDMKVEVHHSAIANGVAGTPPGGRLKSFAAGVACTAVVAAALWWWQMYPVQQQLAQVRDTAQGAATAWLASPNLEGYGQRLQQLLDASPLQPLNTGAQMARTADNLWPESLQQQQASAKWNEALKTRAQNSPQMKGWEQARQNLREFADLMMLRETEQKGFTLSYIKTVTWQAERLLNQEAPLEYLLTQYQDARMKGQNTDALEKEINERLDGVLSRWLLLKNNVMPNAAAGTTSGK</sequence>
<feature type="domain" description="Type VI secretion system component TssM1 N-terminal" evidence="4">
    <location>
        <begin position="206"/>
        <end position="456"/>
    </location>
</feature>
<evidence type="ECO:0000313" key="5">
    <source>
        <dbReference type="EMBL" id="EBS6850085.1"/>
    </source>
</evidence>
<dbReference type="InterPro" id="IPR025743">
    <property type="entry name" value="TssM1_N"/>
</dbReference>
<dbReference type="EMBL" id="AAGWGZ010000023">
    <property type="protein sequence ID" value="EBS6850085.1"/>
    <property type="molecule type" value="Genomic_DNA"/>
</dbReference>
<dbReference type="Pfam" id="PF06761">
    <property type="entry name" value="IcmF-related"/>
    <property type="match status" value="1"/>
</dbReference>